<organism evidence="1 2">
    <name type="scientific">Poseidoniales virus YSH_150918</name>
    <dbReference type="NCBI Taxonomy" id="3071324"/>
    <lineage>
        <taxon>Viruses</taxon>
        <taxon>Duplodnaviria</taxon>
        <taxon>Heunggongvirae</taxon>
        <taxon>Uroviricota</taxon>
        <taxon>Caudoviricetes</taxon>
        <taxon>Magrovirales</taxon>
        <taxon>Aoguangviridae</taxon>
        <taxon>Aobingvirus</taxon>
        <taxon>Aobingvirus yangshanense</taxon>
    </lineage>
</organism>
<evidence type="ECO:0008006" key="3">
    <source>
        <dbReference type="Google" id="ProtNLM"/>
    </source>
</evidence>
<evidence type="ECO:0000313" key="1">
    <source>
        <dbReference type="EMBL" id="UVF62542.1"/>
    </source>
</evidence>
<evidence type="ECO:0000313" key="2">
    <source>
        <dbReference type="Proteomes" id="UP001157002"/>
    </source>
</evidence>
<keyword evidence="2" id="KW-1185">Reference proteome</keyword>
<accession>A0A976UBI7</accession>
<sequence>MNDYDDYDIEQDYVETVEKEVREFIHELPKVIQEFQKSAVDVSHYNEVPSAICYFLILGQVCKDFIQIPFGGGNHEDTRIHFCWIQTSGTGKSTLWNFVGPVAEKTFAKINEAQNHILHPYLTTEDGYQVQKKFDVTNVIDTSDAALIGFYKDIEERVEVEEGQYRREVNQKRFAGALEGSGIVHYDEFEYSGIFKASNTQEMIIPYLNTMMNSLTGESWIIRKQLKEYNNEEMECYGEKSLFGSSYPPNKLTDVMTSKGILQRMLCYIWEVPESIQHKMREKMISEVGTIREVNLPVDRFAEAFYKMYEAVRLQYISVERNPLRTVTFADNYHTALSYEYNLMRKFINNTNPVIREIAGNFTTRLTKILSKISVLCCVSQSLSLPSDKRFIVTGEHVRQASNITRQCYNTLVSWLEQRLKVEGKDNGSKNHYVKIKEMYVSMKKDNDNFVNKKLLIAKLMEKEKLSQATVYRWFTGVMESDWKQNIIQKTENKITLFKIKEEKI</sequence>
<reference evidence="1 2" key="1">
    <citation type="submission" date="2022-05" db="EMBL/GenBank/DDBJ databases">
        <title>Diverse viruses of marine archaea discovered using metagenomics.</title>
        <authorList>
            <person name="Zhou Y."/>
        </authorList>
    </citation>
    <scope>NUCLEOTIDE SEQUENCE [LARGE SCALE GENOMIC DNA]</scope>
    <source>
        <strain evidence="1">YSH_150918</strain>
    </source>
</reference>
<dbReference type="KEGG" id="vg:80545097"/>
<dbReference type="Proteomes" id="UP001157002">
    <property type="component" value="Segment"/>
</dbReference>
<dbReference type="GeneID" id="80545097"/>
<name>A0A976UBI7_9CAUD</name>
<dbReference type="RefSeq" id="YP_010806136.1">
    <property type="nucleotide sequence ID" value="NC_077214.1"/>
</dbReference>
<proteinExistence type="predicted"/>
<protein>
    <recommendedName>
        <fullName evidence="3">DUF3987 domain-containing protein</fullName>
    </recommendedName>
</protein>
<dbReference type="EMBL" id="ON649702">
    <property type="protein sequence ID" value="UVF62542.1"/>
    <property type="molecule type" value="Genomic_DNA"/>
</dbReference>